<dbReference type="OrthoDB" id="7595713at2"/>
<comment type="caution">
    <text evidence="1">The sequence shown here is derived from an EMBL/GenBank/DDBJ whole genome shotgun (WGS) entry which is preliminary data.</text>
</comment>
<dbReference type="AlphaFoldDB" id="A0A4S1WN67"/>
<dbReference type="Proteomes" id="UP000309848">
    <property type="component" value="Unassembled WGS sequence"/>
</dbReference>
<gene>
    <name evidence="1" type="ORF">E5A74_09265</name>
</gene>
<accession>A0A4S1WN67</accession>
<proteinExistence type="predicted"/>
<name>A0A4S1WN67_9SPHN</name>
<dbReference type="EMBL" id="SRXU01000003">
    <property type="protein sequence ID" value="TGX43340.1"/>
    <property type="molecule type" value="Genomic_DNA"/>
</dbReference>
<sequence>MADARIPFADPYRTDLVQSADHLLRAARAQGAECVEARFLRVPAADAGDALSRYRTQLEAGWKPVESAAPPLTRAGAWRNGDAWFAAAIADRPQGAWTGMVIVTNSYWDAPSRDALLRCRAAQGR</sequence>
<evidence type="ECO:0000313" key="1">
    <source>
        <dbReference type="EMBL" id="TGX43340.1"/>
    </source>
</evidence>
<dbReference type="RefSeq" id="WP_135984073.1">
    <property type="nucleotide sequence ID" value="NZ_JAASQM010000002.1"/>
</dbReference>
<organism evidence="1 2">
    <name type="scientific">Sphingomonas naasensis</name>
    <dbReference type="NCBI Taxonomy" id="1344951"/>
    <lineage>
        <taxon>Bacteria</taxon>
        <taxon>Pseudomonadati</taxon>
        <taxon>Pseudomonadota</taxon>
        <taxon>Alphaproteobacteria</taxon>
        <taxon>Sphingomonadales</taxon>
        <taxon>Sphingomonadaceae</taxon>
        <taxon>Sphingomonas</taxon>
    </lineage>
</organism>
<protein>
    <submittedName>
        <fullName evidence="1">Uncharacterized protein</fullName>
    </submittedName>
</protein>
<reference evidence="1 2" key="1">
    <citation type="submission" date="2019-04" db="EMBL/GenBank/DDBJ databases">
        <title>Sphingomonas psychrotolerans sp. nov., isolated from soil in the Tianshan Mountains, Xinjiang, China.</title>
        <authorList>
            <person name="Luo Y."/>
            <person name="Sheng H."/>
        </authorList>
    </citation>
    <scope>NUCLEOTIDE SEQUENCE [LARGE SCALE GENOMIC DNA]</scope>
    <source>
        <strain evidence="1 2">KIS18-15</strain>
    </source>
</reference>
<keyword evidence="2" id="KW-1185">Reference proteome</keyword>
<evidence type="ECO:0000313" key="2">
    <source>
        <dbReference type="Proteomes" id="UP000309848"/>
    </source>
</evidence>